<evidence type="ECO:0000313" key="7">
    <source>
        <dbReference type="EMBL" id="RFU15513.1"/>
    </source>
</evidence>
<evidence type="ECO:0000256" key="3">
    <source>
        <dbReference type="ARBA" id="ARBA00022692"/>
    </source>
</evidence>
<comment type="caution">
    <text evidence="7">The sequence shown here is derived from an EMBL/GenBank/DDBJ whole genome shotgun (WGS) entry which is preliminary data.</text>
</comment>
<evidence type="ECO:0000256" key="6">
    <source>
        <dbReference type="SAM" id="Phobius"/>
    </source>
</evidence>
<evidence type="ECO:0000256" key="5">
    <source>
        <dbReference type="ARBA" id="ARBA00023136"/>
    </source>
</evidence>
<keyword evidence="5 6" id="KW-0472">Membrane</keyword>
<dbReference type="PANTHER" id="PTHR30213:SF0">
    <property type="entry name" value="UPF0761 MEMBRANE PROTEIN YIHY"/>
    <property type="match status" value="1"/>
</dbReference>
<accession>A0A372ILT3</accession>
<keyword evidence="2" id="KW-1003">Cell membrane</keyword>
<protein>
    <submittedName>
        <fullName evidence="7">YihY/virulence factor BrkB family protein</fullName>
    </submittedName>
</protein>
<feature type="transmembrane region" description="Helical" evidence="6">
    <location>
        <begin position="162"/>
        <end position="186"/>
    </location>
</feature>
<feature type="transmembrane region" description="Helical" evidence="6">
    <location>
        <begin position="224"/>
        <end position="247"/>
    </location>
</feature>
<comment type="subcellular location">
    <subcellularLocation>
        <location evidence="1">Cell membrane</location>
        <topology evidence="1">Multi-pass membrane protein</topology>
    </subcellularLocation>
</comment>
<gene>
    <name evidence="7" type="ORF">D0Y96_17855</name>
</gene>
<dbReference type="Pfam" id="PF03631">
    <property type="entry name" value="Virul_fac_BrkB"/>
    <property type="match status" value="1"/>
</dbReference>
<dbReference type="Proteomes" id="UP000264702">
    <property type="component" value="Unassembled WGS sequence"/>
</dbReference>
<evidence type="ECO:0000256" key="4">
    <source>
        <dbReference type="ARBA" id="ARBA00022989"/>
    </source>
</evidence>
<keyword evidence="4 6" id="KW-1133">Transmembrane helix</keyword>
<feature type="transmembrane region" description="Helical" evidence="6">
    <location>
        <begin position="310"/>
        <end position="330"/>
    </location>
</feature>
<dbReference type="GO" id="GO:0005886">
    <property type="term" value="C:plasma membrane"/>
    <property type="evidence" value="ECO:0007669"/>
    <property type="project" value="UniProtKB-SubCell"/>
</dbReference>
<keyword evidence="8" id="KW-1185">Reference proteome</keyword>
<feature type="transmembrane region" description="Helical" evidence="6">
    <location>
        <begin position="342"/>
        <end position="363"/>
    </location>
</feature>
<dbReference type="PANTHER" id="PTHR30213">
    <property type="entry name" value="INNER MEMBRANE PROTEIN YHJD"/>
    <property type="match status" value="1"/>
</dbReference>
<evidence type="ECO:0000313" key="8">
    <source>
        <dbReference type="Proteomes" id="UP000264702"/>
    </source>
</evidence>
<reference evidence="7 8" key="1">
    <citation type="submission" date="2018-08" db="EMBL/GenBank/DDBJ databases">
        <title>Acidipila sp. 4G-K13, an acidobacterium isolated from forest soil.</title>
        <authorList>
            <person name="Gao Z.-H."/>
            <person name="Qiu L.-H."/>
        </authorList>
    </citation>
    <scope>NUCLEOTIDE SEQUENCE [LARGE SCALE GENOMIC DNA]</scope>
    <source>
        <strain evidence="7 8">4G-K13</strain>
    </source>
</reference>
<feature type="transmembrane region" description="Helical" evidence="6">
    <location>
        <begin position="267"/>
        <end position="290"/>
    </location>
</feature>
<feature type="transmembrane region" description="Helical" evidence="6">
    <location>
        <begin position="375"/>
        <end position="397"/>
    </location>
</feature>
<keyword evidence="3 6" id="KW-0812">Transmembrane</keyword>
<proteinExistence type="predicted"/>
<dbReference type="EMBL" id="QVQT01000006">
    <property type="protein sequence ID" value="RFU15513.1"/>
    <property type="molecule type" value="Genomic_DNA"/>
</dbReference>
<organism evidence="7 8">
    <name type="scientific">Paracidobacterium acidisoli</name>
    <dbReference type="NCBI Taxonomy" id="2303751"/>
    <lineage>
        <taxon>Bacteria</taxon>
        <taxon>Pseudomonadati</taxon>
        <taxon>Acidobacteriota</taxon>
        <taxon>Terriglobia</taxon>
        <taxon>Terriglobales</taxon>
        <taxon>Acidobacteriaceae</taxon>
        <taxon>Paracidobacterium</taxon>
    </lineage>
</organism>
<dbReference type="InterPro" id="IPR017039">
    <property type="entry name" value="Virul_fac_BrkB"/>
</dbReference>
<name>A0A372ILT3_9BACT</name>
<evidence type="ECO:0000256" key="2">
    <source>
        <dbReference type="ARBA" id="ARBA00022475"/>
    </source>
</evidence>
<sequence>MPGKGHRIALDPFQADLLPEGQVPHLFVDRVRRSREATVRRGLVERLENPLRRSGHSIADQCLLKLVHGLLRLVHHVVCLHIRCRPELRTSGTGKFTSAYRHDHNFSTQVPVLPYRARAQRRMRTSKSFAAFRTRCTTSRKLAVTVWNELYRTHAFDNAAGLAFFSLLSLIPLLIVMGSLMSYLPIPHLFQQLLHLMATLVPRDSFSMVEKIVAGFLTPGHTRILSLGILGYLWSSTGAFTSLITALDIAYDVEASRPWWRDRLQALLLAFTSGGLILISLLVLVAGPHFGHFLAAIFPLPRSLGRLWPGLRMLITVITFLAALELVYFLGPNTRQSFFETLPGAALAIGVWFPGSVGLTFYLDHFTHYNIAYGSLGAVISLMLWLYITSLAVLTGAELNAERRKQLCLPRRPLP</sequence>
<evidence type="ECO:0000256" key="1">
    <source>
        <dbReference type="ARBA" id="ARBA00004651"/>
    </source>
</evidence>
<dbReference type="NCBIfam" id="TIGR00765">
    <property type="entry name" value="yihY_not_rbn"/>
    <property type="match status" value="1"/>
</dbReference>
<dbReference type="AlphaFoldDB" id="A0A372ILT3"/>